<dbReference type="GO" id="GO:0016747">
    <property type="term" value="F:acyltransferase activity, transferring groups other than amino-acyl groups"/>
    <property type="evidence" value="ECO:0007669"/>
    <property type="project" value="InterPro"/>
</dbReference>
<dbReference type="eggNOG" id="COG1670">
    <property type="taxonomic scope" value="Bacteria"/>
</dbReference>
<proteinExistence type="predicted"/>
<name>D1ANP0_SEBTE</name>
<dbReference type="PROSITE" id="PS51186">
    <property type="entry name" value="GNAT"/>
    <property type="match status" value="1"/>
</dbReference>
<evidence type="ECO:0000259" key="1">
    <source>
        <dbReference type="PROSITE" id="PS51186"/>
    </source>
</evidence>
<dbReference type="HOGENOM" id="CLU_134443_0_0_0"/>
<dbReference type="InterPro" id="IPR000182">
    <property type="entry name" value="GNAT_dom"/>
</dbReference>
<dbReference type="EMBL" id="CP001739">
    <property type="protein sequence ID" value="ACZ09844.1"/>
    <property type="molecule type" value="Genomic_DNA"/>
</dbReference>
<keyword evidence="3" id="KW-1185">Reference proteome</keyword>
<evidence type="ECO:0000313" key="2">
    <source>
        <dbReference type="EMBL" id="ACZ09844.1"/>
    </source>
</evidence>
<dbReference type="PANTHER" id="PTHR43415">
    <property type="entry name" value="SPERMIDINE N(1)-ACETYLTRANSFERASE"/>
    <property type="match status" value="1"/>
</dbReference>
<dbReference type="Gene3D" id="3.40.630.30">
    <property type="match status" value="1"/>
</dbReference>
<dbReference type="Proteomes" id="UP000000845">
    <property type="component" value="Chromosome"/>
</dbReference>
<dbReference type="STRING" id="526218.Sterm_3001"/>
<evidence type="ECO:0000313" key="3">
    <source>
        <dbReference type="Proteomes" id="UP000000845"/>
    </source>
</evidence>
<reference evidence="2 3" key="2">
    <citation type="journal article" date="2010" name="Stand. Genomic Sci.">
        <title>Complete genome sequence of Sebaldella termitidis type strain (NCTC 11300).</title>
        <authorList>
            <person name="Harmon-Smith M."/>
            <person name="Celia L."/>
            <person name="Chertkov O."/>
            <person name="Lapidus A."/>
            <person name="Copeland A."/>
            <person name="Glavina Del Rio T."/>
            <person name="Nolan M."/>
            <person name="Lucas S."/>
            <person name="Tice H."/>
            <person name="Cheng J.F."/>
            <person name="Han C."/>
            <person name="Detter J.C."/>
            <person name="Bruce D."/>
            <person name="Goodwin L."/>
            <person name="Pitluck S."/>
            <person name="Pati A."/>
            <person name="Liolios K."/>
            <person name="Ivanova N."/>
            <person name="Mavromatis K."/>
            <person name="Mikhailova N."/>
            <person name="Chen A."/>
            <person name="Palaniappan K."/>
            <person name="Land M."/>
            <person name="Hauser L."/>
            <person name="Chang Y.J."/>
            <person name="Jeffries C.D."/>
            <person name="Brettin T."/>
            <person name="Goker M."/>
            <person name="Beck B."/>
            <person name="Bristow J."/>
            <person name="Eisen J.A."/>
            <person name="Markowitz V."/>
            <person name="Hugenholtz P."/>
            <person name="Kyrpides N.C."/>
            <person name="Klenk H.P."/>
            <person name="Chen F."/>
        </authorList>
    </citation>
    <scope>NUCLEOTIDE SEQUENCE [LARGE SCALE GENOMIC DNA]</scope>
    <source>
        <strain evidence="3">ATCC 33386 / NCTC 11300</strain>
    </source>
</reference>
<feature type="domain" description="N-acetyltransferase" evidence="1">
    <location>
        <begin position="1"/>
        <end position="169"/>
    </location>
</feature>
<dbReference type="PANTHER" id="PTHR43415:SF3">
    <property type="entry name" value="GNAT-FAMILY ACETYLTRANSFERASE"/>
    <property type="match status" value="1"/>
</dbReference>
<dbReference type="KEGG" id="str:Sterm_3001"/>
<dbReference type="RefSeq" id="WP_012862426.1">
    <property type="nucleotide sequence ID" value="NC_013517.1"/>
</dbReference>
<organism evidence="2 3">
    <name type="scientific">Sebaldella termitidis (strain ATCC 33386 / NCTC 11300)</name>
    <dbReference type="NCBI Taxonomy" id="526218"/>
    <lineage>
        <taxon>Bacteria</taxon>
        <taxon>Fusobacteriati</taxon>
        <taxon>Fusobacteriota</taxon>
        <taxon>Fusobacteriia</taxon>
        <taxon>Fusobacteriales</taxon>
        <taxon>Leptotrichiaceae</taxon>
        <taxon>Sebaldella</taxon>
    </lineage>
</organism>
<sequence length="169" mass="20568">MELVEANGIEDFKFLYELETDPEIIYYYHPNFSEDGKMEFLSYDKAMKEYENQNAKKIYIVKYKGERIGTFSVIKDFEYLVKKEEGTAWISLAFIKKYHGNQIVKDSYFLFEEKLKDDGYRKIELGVFEFNIRARRFYEKIGYNQIACLKDFTYYNGKWWADYRYEKNI</sequence>
<dbReference type="SUPFAM" id="SSF55729">
    <property type="entry name" value="Acyl-CoA N-acyltransferases (Nat)"/>
    <property type="match status" value="1"/>
</dbReference>
<reference evidence="3" key="1">
    <citation type="submission" date="2009-09" db="EMBL/GenBank/DDBJ databases">
        <title>The complete chromosome of Sebaldella termitidis ATCC 33386.</title>
        <authorList>
            <consortium name="US DOE Joint Genome Institute (JGI-PGF)"/>
            <person name="Lucas S."/>
            <person name="Copeland A."/>
            <person name="Lapidus A."/>
            <person name="Glavina del Rio T."/>
            <person name="Dalin E."/>
            <person name="Tice H."/>
            <person name="Bruce D."/>
            <person name="Goodwin L."/>
            <person name="Pitluck S."/>
            <person name="Kyrpides N."/>
            <person name="Mavromatis K."/>
            <person name="Ivanova N."/>
            <person name="Mikhailova N."/>
            <person name="Sims D."/>
            <person name="Meincke L."/>
            <person name="Brettin T."/>
            <person name="Detter J.C."/>
            <person name="Han C."/>
            <person name="Larimer F."/>
            <person name="Land M."/>
            <person name="Hauser L."/>
            <person name="Markowitz V."/>
            <person name="Cheng J.F."/>
            <person name="Hugenholtz P."/>
            <person name="Woyke T."/>
            <person name="Wu D."/>
            <person name="Eisen J.A."/>
        </authorList>
    </citation>
    <scope>NUCLEOTIDE SEQUENCE [LARGE SCALE GENOMIC DNA]</scope>
    <source>
        <strain evidence="3">ATCC 33386 / NCTC 11300</strain>
    </source>
</reference>
<protein>
    <submittedName>
        <fullName evidence="2">GCN5-related N-acetyltransferase</fullName>
    </submittedName>
</protein>
<accession>D1ANP0</accession>
<gene>
    <name evidence="2" type="ordered locus">Sterm_3001</name>
</gene>
<dbReference type="Pfam" id="PF00583">
    <property type="entry name" value="Acetyltransf_1"/>
    <property type="match status" value="1"/>
</dbReference>
<dbReference type="AlphaFoldDB" id="D1ANP0"/>
<dbReference type="InterPro" id="IPR016181">
    <property type="entry name" value="Acyl_CoA_acyltransferase"/>
</dbReference>